<dbReference type="Pfam" id="PF13411">
    <property type="entry name" value="MerR_1"/>
    <property type="match status" value="1"/>
</dbReference>
<dbReference type="STRING" id="393595.ABO_0765"/>
<reference evidence="5 6" key="1">
    <citation type="journal article" date="2006" name="Nat. Biotechnol.">
        <title>Genome sequence of the ubiquitous hydrocarbon-degrading marine bacterium Alcanivorax borkumensis.</title>
        <authorList>
            <person name="Schneiker S."/>
            <person name="Martins dos Santos V.A.P."/>
            <person name="Bartels D."/>
            <person name="Bekel T."/>
            <person name="Brecht M."/>
            <person name="Buhrmester J."/>
            <person name="Chernikova T.N."/>
            <person name="Denaro R."/>
            <person name="Ferrer M."/>
            <person name="Gertler C."/>
            <person name="Goesmann A."/>
            <person name="Golyshina O.V."/>
            <person name="Kaminski F."/>
            <person name="Khachane A.N."/>
            <person name="Lang S."/>
            <person name="Linke B."/>
            <person name="McHardy A.C."/>
            <person name="Meyer F."/>
            <person name="Nechitaylo T."/>
            <person name="Puehler A."/>
            <person name="Regenhardt D."/>
            <person name="Rupp O."/>
            <person name="Sabirova J.S."/>
            <person name="Selbitschka W."/>
            <person name="Yakimov M.M."/>
            <person name="Timmis K.N."/>
            <person name="Vorhoelter F.-J."/>
            <person name="Weidner S."/>
            <person name="Kaiser O."/>
            <person name="Golyshin P.N."/>
        </authorList>
    </citation>
    <scope>NUCLEOTIDE SEQUENCE [LARGE SCALE GENOMIC DNA]</scope>
    <source>
        <strain evidence="6">ATCC 700651 / DSM 11573 / NCIMB 13689 / SK2</strain>
    </source>
</reference>
<dbReference type="SMART" id="SM00422">
    <property type="entry name" value="HTH_MERR"/>
    <property type="match status" value="1"/>
</dbReference>
<dbReference type="eggNOG" id="COG0789">
    <property type="taxonomic scope" value="Bacteria"/>
</dbReference>
<dbReference type="PROSITE" id="PS50937">
    <property type="entry name" value="HTH_MERR_2"/>
    <property type="match status" value="1"/>
</dbReference>
<evidence type="ECO:0000313" key="6">
    <source>
        <dbReference type="Proteomes" id="UP000008871"/>
    </source>
</evidence>
<dbReference type="KEGG" id="abo:ABO_0765"/>
<keyword evidence="6" id="KW-1185">Reference proteome</keyword>
<dbReference type="Proteomes" id="UP000008871">
    <property type="component" value="Chromosome"/>
</dbReference>
<proteinExistence type="predicted"/>
<keyword evidence="1" id="KW-0805">Transcription regulation</keyword>
<sequence>MSESTSRVQVADRQAGSISIQHVSMHCGIPAVTLRAWERRYGLLTPARTDKGHRRYSEVDIACIEQIQHWLERGVPISQVAGLLADSAAANGAVWEQGAEQQGPWRGAVTDAICALESLNTRRLEQLLNGLLNDYSHALVLDHFCDPVRARLADTSALGGWLTLFDGVLQAKWSSRALSLAPRGGEAGWLLVPVGRALPALELAMVLNRPLWCLGAPLVTVELRSVLKSLAQRAGGVLWVVDRWPTAAQRQQIGIASGCGLSEACWGLDLSQMTLPQEVAQLGGRRQGLASELDRLQQSWSTP</sequence>
<dbReference type="EMBL" id="AM286690">
    <property type="protein sequence ID" value="CAL16213.1"/>
    <property type="molecule type" value="Genomic_DNA"/>
</dbReference>
<gene>
    <name evidence="5" type="ordered locus">ABO_0765</name>
</gene>
<evidence type="ECO:0000256" key="2">
    <source>
        <dbReference type="ARBA" id="ARBA00023125"/>
    </source>
</evidence>
<dbReference type="SUPFAM" id="SSF46955">
    <property type="entry name" value="Putative DNA-binding domain"/>
    <property type="match status" value="1"/>
</dbReference>
<dbReference type="PANTHER" id="PTHR30204:SF67">
    <property type="entry name" value="HTH-TYPE TRANSCRIPTIONAL REGULATOR MLRA-RELATED"/>
    <property type="match status" value="1"/>
</dbReference>
<protein>
    <submittedName>
        <fullName evidence="5">Transcriptional regulator, MerR family</fullName>
    </submittedName>
</protein>
<evidence type="ECO:0000256" key="1">
    <source>
        <dbReference type="ARBA" id="ARBA00023015"/>
    </source>
</evidence>
<dbReference type="PANTHER" id="PTHR30204">
    <property type="entry name" value="REDOX-CYCLING DRUG-SENSING TRANSCRIPTIONAL ACTIVATOR SOXR"/>
    <property type="match status" value="1"/>
</dbReference>
<dbReference type="GO" id="GO:0003677">
    <property type="term" value="F:DNA binding"/>
    <property type="evidence" value="ECO:0007669"/>
    <property type="project" value="UniProtKB-KW"/>
</dbReference>
<evidence type="ECO:0000313" key="5">
    <source>
        <dbReference type="EMBL" id="CAL16213.1"/>
    </source>
</evidence>
<feature type="domain" description="HTH merR-type" evidence="4">
    <location>
        <begin position="17"/>
        <end position="86"/>
    </location>
</feature>
<keyword evidence="2" id="KW-0238">DNA-binding</keyword>
<dbReference type="RefSeq" id="WP_011588049.1">
    <property type="nucleotide sequence ID" value="NC_008260.1"/>
</dbReference>
<keyword evidence="3" id="KW-0804">Transcription</keyword>
<dbReference type="InterPro" id="IPR000551">
    <property type="entry name" value="MerR-type_HTH_dom"/>
</dbReference>
<name>Q0VRI5_ALCBS</name>
<dbReference type="OrthoDB" id="9800334at2"/>
<evidence type="ECO:0000259" key="4">
    <source>
        <dbReference type="PROSITE" id="PS50937"/>
    </source>
</evidence>
<dbReference type="InterPro" id="IPR047057">
    <property type="entry name" value="MerR_fam"/>
</dbReference>
<evidence type="ECO:0000256" key="3">
    <source>
        <dbReference type="ARBA" id="ARBA00023163"/>
    </source>
</evidence>
<dbReference type="GO" id="GO:0003700">
    <property type="term" value="F:DNA-binding transcription factor activity"/>
    <property type="evidence" value="ECO:0007669"/>
    <property type="project" value="InterPro"/>
</dbReference>
<dbReference type="CDD" id="cd01104">
    <property type="entry name" value="HTH_MlrA-CarA"/>
    <property type="match status" value="1"/>
</dbReference>
<accession>Q0VRI5</accession>
<dbReference type="AlphaFoldDB" id="Q0VRI5"/>
<dbReference type="Gene3D" id="1.10.1660.10">
    <property type="match status" value="1"/>
</dbReference>
<dbReference type="InterPro" id="IPR009061">
    <property type="entry name" value="DNA-bd_dom_put_sf"/>
</dbReference>
<dbReference type="HOGENOM" id="CLU_926337_0_0_6"/>
<organism evidence="5 6">
    <name type="scientific">Alcanivorax borkumensis (strain ATCC 700651 / DSM 11573 / NCIMB 13689 / SK2)</name>
    <dbReference type="NCBI Taxonomy" id="393595"/>
    <lineage>
        <taxon>Bacteria</taxon>
        <taxon>Pseudomonadati</taxon>
        <taxon>Pseudomonadota</taxon>
        <taxon>Gammaproteobacteria</taxon>
        <taxon>Oceanospirillales</taxon>
        <taxon>Alcanivoracaceae</taxon>
        <taxon>Alcanivorax</taxon>
    </lineage>
</organism>